<evidence type="ECO:0000256" key="3">
    <source>
        <dbReference type="ARBA" id="ARBA00022448"/>
    </source>
</evidence>
<feature type="transmembrane region" description="Helical" evidence="8">
    <location>
        <begin position="209"/>
        <end position="229"/>
    </location>
</feature>
<feature type="transmembrane region" description="Helical" evidence="8">
    <location>
        <begin position="357"/>
        <end position="376"/>
    </location>
</feature>
<dbReference type="InterPro" id="IPR026030">
    <property type="entry name" value="Pur-cyt_permease_Fcy2/21/22"/>
</dbReference>
<evidence type="ECO:0000256" key="2">
    <source>
        <dbReference type="ARBA" id="ARBA00008974"/>
    </source>
</evidence>
<evidence type="ECO:0000256" key="8">
    <source>
        <dbReference type="SAM" id="Phobius"/>
    </source>
</evidence>
<gene>
    <name evidence="9" type="ORF">M3M39_01470</name>
</gene>
<dbReference type="PANTHER" id="PTHR30569:SF0">
    <property type="entry name" value="CYTOSINE PERMEASE"/>
    <property type="match status" value="1"/>
</dbReference>
<feature type="transmembrane region" description="Helical" evidence="8">
    <location>
        <begin position="423"/>
        <end position="444"/>
    </location>
</feature>
<evidence type="ECO:0000256" key="5">
    <source>
        <dbReference type="ARBA" id="ARBA00022989"/>
    </source>
</evidence>
<dbReference type="EMBL" id="CP097118">
    <property type="protein sequence ID" value="USS88178.1"/>
    <property type="molecule type" value="Genomic_DNA"/>
</dbReference>
<feature type="transmembrane region" description="Helical" evidence="8">
    <location>
        <begin position="397"/>
        <end position="417"/>
    </location>
</feature>
<evidence type="ECO:0000313" key="9">
    <source>
        <dbReference type="EMBL" id="USS88178.1"/>
    </source>
</evidence>
<dbReference type="Proteomes" id="UP001057025">
    <property type="component" value="Chromosome"/>
</dbReference>
<evidence type="ECO:0000256" key="4">
    <source>
        <dbReference type="ARBA" id="ARBA00022692"/>
    </source>
</evidence>
<evidence type="ECO:0000256" key="1">
    <source>
        <dbReference type="ARBA" id="ARBA00004141"/>
    </source>
</evidence>
<feature type="transmembrane region" description="Helical" evidence="8">
    <location>
        <begin position="327"/>
        <end position="351"/>
    </location>
</feature>
<proteinExistence type="inferred from homology"/>
<keyword evidence="6 7" id="KW-0472">Membrane</keyword>
<dbReference type="Gene3D" id="1.10.4160.10">
    <property type="entry name" value="Hydantoin permease"/>
    <property type="match status" value="1"/>
</dbReference>
<dbReference type="PIRSF" id="PIRSF002744">
    <property type="entry name" value="Pur-cyt_permease"/>
    <property type="match status" value="1"/>
</dbReference>
<sequence length="456" mass="49157">MNNSKYAFRVIPENERNMNYWDMFATWFGANANNGTWFLGGVVAACGLIGGTMATLIAGVLAYIFLSLLGYVGYQTGATTTVLSRGSFGIRGSIIPSLINITLFLGWTAVNTFIAATSLAFIFHSLFKWPLFGQPGGNLGMIVGIGIMSILHILSIVSGQRSVQLVERIGVILVIIFVILETIVVFKNVSLTDLLHYRIPAAQKMPLGLGIDTIAAASLGWVTGAADFTRFTRKKRVAISAPFWGALLGLLSFTLIGICTTISVALTSGSYDPNNSDPSIIANKLGLGFIAMIVIVLTSMTANAVNIQAGASALNNVFHKVSFNKSLVIITIASMLLTFVPLLNGSFLASFTSFLDYTGMLLGPIIAIMCVDYFLLNRKNYTSQTLANPQGQLWYQGGYNVIAIVTLVLGVILYLVLKNMPVIKETVGATFISMIFSAVVYYGLSRVWGLEKSSNH</sequence>
<keyword evidence="5 8" id="KW-1133">Transmembrane helix</keyword>
<feature type="transmembrane region" description="Helical" evidence="8">
    <location>
        <begin position="286"/>
        <end position="306"/>
    </location>
</feature>
<name>A0ABY5BSS9_9LACO</name>
<dbReference type="InterPro" id="IPR030191">
    <property type="entry name" value="CodB"/>
</dbReference>
<comment type="subcellular location">
    <subcellularLocation>
        <location evidence="1">Membrane</location>
        <topology evidence="1">Multi-pass membrane protein</topology>
    </subcellularLocation>
</comment>
<accession>A0ABY5BSS9</accession>
<feature type="transmembrane region" description="Helical" evidence="8">
    <location>
        <begin position="101"/>
        <end position="127"/>
    </location>
</feature>
<evidence type="ECO:0000256" key="7">
    <source>
        <dbReference type="PIRNR" id="PIRNR002744"/>
    </source>
</evidence>
<evidence type="ECO:0000256" key="6">
    <source>
        <dbReference type="ARBA" id="ARBA00023136"/>
    </source>
</evidence>
<keyword evidence="10" id="KW-1185">Reference proteome</keyword>
<dbReference type="Pfam" id="PF02133">
    <property type="entry name" value="Transp_cyt_pur"/>
    <property type="match status" value="1"/>
</dbReference>
<dbReference type="RefSeq" id="WP_252797464.1">
    <property type="nucleotide sequence ID" value="NZ_CP097118.1"/>
</dbReference>
<dbReference type="InterPro" id="IPR001248">
    <property type="entry name" value="Pur-cyt_permease"/>
</dbReference>
<feature type="transmembrane region" description="Helical" evidence="8">
    <location>
        <begin position="241"/>
        <end position="266"/>
    </location>
</feature>
<feature type="transmembrane region" description="Helical" evidence="8">
    <location>
        <begin position="169"/>
        <end position="189"/>
    </location>
</feature>
<evidence type="ECO:0000313" key="10">
    <source>
        <dbReference type="Proteomes" id="UP001057025"/>
    </source>
</evidence>
<comment type="similarity">
    <text evidence="2 7">Belongs to the purine-cytosine permease (2.A.39) family.</text>
</comment>
<reference evidence="9" key="1">
    <citation type="submission" date="2022-05" db="EMBL/GenBank/DDBJ databases">
        <authorList>
            <person name="Oliphant S.A."/>
            <person name="Watson-Haigh N.S."/>
            <person name="Sumby K.M."/>
            <person name="Gardner J.M."/>
            <person name="Jiranek V."/>
        </authorList>
    </citation>
    <scope>NUCLEOTIDE SEQUENCE</scope>
    <source>
        <strain evidence="9">KI11_C11</strain>
    </source>
</reference>
<keyword evidence="3 7" id="KW-0813">Transport</keyword>
<organism evidence="9 10">
    <name type="scientific">Fructilactobacillus hinvesii</name>
    <dbReference type="NCBI Taxonomy" id="2940300"/>
    <lineage>
        <taxon>Bacteria</taxon>
        <taxon>Bacillati</taxon>
        <taxon>Bacillota</taxon>
        <taxon>Bacilli</taxon>
        <taxon>Lactobacillales</taxon>
        <taxon>Lactobacillaceae</taxon>
        <taxon>Fructilactobacillus</taxon>
    </lineage>
</organism>
<dbReference type="PANTHER" id="PTHR30569">
    <property type="entry name" value="CYTOSINE TRANSPORTER CODB"/>
    <property type="match status" value="1"/>
</dbReference>
<feature type="transmembrane region" description="Helical" evidence="8">
    <location>
        <begin position="37"/>
        <end position="66"/>
    </location>
</feature>
<protein>
    <submittedName>
        <fullName evidence="9">Cytosine permease</fullName>
    </submittedName>
</protein>
<keyword evidence="4 8" id="KW-0812">Transmembrane</keyword>
<feature type="transmembrane region" description="Helical" evidence="8">
    <location>
        <begin position="139"/>
        <end position="157"/>
    </location>
</feature>